<keyword evidence="5" id="KW-1185">Reference proteome</keyword>
<dbReference type="EMBL" id="JNBR01000093">
    <property type="protein sequence ID" value="OQR97915.1"/>
    <property type="molecule type" value="Genomic_DNA"/>
</dbReference>
<reference evidence="4 5" key="1">
    <citation type="journal article" date="2014" name="Genome Biol. Evol.">
        <title>The secreted proteins of Achlya hypogyna and Thraustotheca clavata identify the ancestral oomycete secretome and reveal gene acquisitions by horizontal gene transfer.</title>
        <authorList>
            <person name="Misner I."/>
            <person name="Blouin N."/>
            <person name="Leonard G."/>
            <person name="Richards T.A."/>
            <person name="Lane C.E."/>
        </authorList>
    </citation>
    <scope>NUCLEOTIDE SEQUENCE [LARGE SCALE GENOMIC DNA]</scope>
    <source>
        <strain evidence="4 5">ATCC 48635</strain>
    </source>
</reference>
<comment type="caution">
    <text evidence="4">The sequence shown here is derived from an EMBL/GenBank/DDBJ whole genome shotgun (WGS) entry which is preliminary data.</text>
</comment>
<protein>
    <submittedName>
        <fullName evidence="4">Uncharacterized protein</fullName>
    </submittedName>
</protein>
<sequence length="401" mass="42999">MHLVGDIALVFGGADSDHNVAFDDTWQGTYSTHGGHSLYVFGGILVAGGGTSAPVNDLWVLDVASCEWSPIATNVRPPARTASAAVSTATHLVLFGGLNAGAMLPVMFNDVWVLDFVTRAWSEVAASSSSVMPSPRFSHSMTAVTVGGEVHAVVYGGRCINGPNWDIVDDVWMLSLATVPTYAKCSQANNVLQTNQATWSSVKSIPWKSNRILADAVVIGSHVWFFGGVQPTTVTGGTLTMYNDSLAAPTTTLPRELAFGDDNDDLVTDAIRHELKFDRRHQRRWVAITIGQLLVFGGRAQGCLGDLWMRTTTEPPTYSSSSGRSAESIATLVVTIISLIVLIPYIFCLAVKLFAPPCWPRRVDRPSTMSSSAPVAPTGVPVARLMQLPRIKVEVGSNDRA</sequence>
<dbReference type="Proteomes" id="UP000243579">
    <property type="component" value="Unassembled WGS sequence"/>
</dbReference>
<keyword evidence="3" id="KW-0472">Membrane</keyword>
<name>A0A1V9ZIU1_ACHHY</name>
<keyword evidence="3" id="KW-1133">Transmembrane helix</keyword>
<dbReference type="AlphaFoldDB" id="A0A1V9ZIU1"/>
<dbReference type="STRING" id="1202772.A0A1V9ZIU1"/>
<dbReference type="PANTHER" id="PTHR46228:SF2">
    <property type="entry name" value="KELCH REPEAT PROTEIN (AFU_ORTHOLOGUE AFUA_4G14350)"/>
    <property type="match status" value="1"/>
</dbReference>
<keyword evidence="3" id="KW-0812">Transmembrane</keyword>
<evidence type="ECO:0000256" key="1">
    <source>
        <dbReference type="ARBA" id="ARBA00022441"/>
    </source>
</evidence>
<evidence type="ECO:0000256" key="2">
    <source>
        <dbReference type="ARBA" id="ARBA00022737"/>
    </source>
</evidence>
<dbReference type="InterPro" id="IPR015915">
    <property type="entry name" value="Kelch-typ_b-propeller"/>
</dbReference>
<keyword evidence="2" id="KW-0677">Repeat</keyword>
<dbReference type="Pfam" id="PF24681">
    <property type="entry name" value="Kelch_KLHDC2_KLHL20_DRC7"/>
    <property type="match status" value="1"/>
</dbReference>
<keyword evidence="1" id="KW-0880">Kelch repeat</keyword>
<gene>
    <name evidence="4" type="ORF">ACHHYP_09430</name>
</gene>
<evidence type="ECO:0000256" key="3">
    <source>
        <dbReference type="SAM" id="Phobius"/>
    </source>
</evidence>
<feature type="transmembrane region" description="Helical" evidence="3">
    <location>
        <begin position="329"/>
        <end position="355"/>
    </location>
</feature>
<proteinExistence type="predicted"/>
<evidence type="ECO:0000313" key="5">
    <source>
        <dbReference type="Proteomes" id="UP000243579"/>
    </source>
</evidence>
<dbReference type="SUPFAM" id="SSF117281">
    <property type="entry name" value="Kelch motif"/>
    <property type="match status" value="1"/>
</dbReference>
<accession>A0A1V9ZIU1</accession>
<dbReference type="Gene3D" id="2.120.10.80">
    <property type="entry name" value="Kelch-type beta propeller"/>
    <property type="match status" value="1"/>
</dbReference>
<dbReference type="PANTHER" id="PTHR46228">
    <property type="entry name" value="KELCH DOMAIN-CONTAINING PROTEIN"/>
    <property type="match status" value="1"/>
</dbReference>
<evidence type="ECO:0000313" key="4">
    <source>
        <dbReference type="EMBL" id="OQR97915.1"/>
    </source>
</evidence>
<organism evidence="4 5">
    <name type="scientific">Achlya hypogyna</name>
    <name type="common">Oomycete</name>
    <name type="synonym">Protoachlya hypogyna</name>
    <dbReference type="NCBI Taxonomy" id="1202772"/>
    <lineage>
        <taxon>Eukaryota</taxon>
        <taxon>Sar</taxon>
        <taxon>Stramenopiles</taxon>
        <taxon>Oomycota</taxon>
        <taxon>Saprolegniomycetes</taxon>
        <taxon>Saprolegniales</taxon>
        <taxon>Achlyaceae</taxon>
        <taxon>Achlya</taxon>
    </lineage>
</organism>